<sequence length="77" mass="7982">MRTRHEFMWRTAAGAVSAVLTLTAITGCGLPRPDNSSTAARASQTAQATGTASVQPDAPYPADMDHLDDILASGDGH</sequence>
<evidence type="ECO:0000256" key="1">
    <source>
        <dbReference type="SAM" id="MobiDB-lite"/>
    </source>
</evidence>
<reference evidence="2 3" key="1">
    <citation type="submission" date="2012-05" db="EMBL/GenBank/DDBJ databases">
        <authorList>
            <person name="Harkins D.M."/>
            <person name="Madupu R."/>
            <person name="Durkin A.S."/>
            <person name="Torralba M."/>
            <person name="Methe B."/>
            <person name="Sutton G.G."/>
            <person name="Nelson K.E."/>
        </authorList>
    </citation>
    <scope>NUCLEOTIDE SEQUENCE [LARGE SCALE GENOMIC DNA]</scope>
    <source>
        <strain evidence="2 3">F0489</strain>
    </source>
</reference>
<accession>J0NP55</accession>
<feature type="region of interest" description="Disordered" evidence="1">
    <location>
        <begin position="31"/>
        <end position="77"/>
    </location>
</feature>
<evidence type="ECO:0008006" key="4">
    <source>
        <dbReference type="Google" id="ProtNLM"/>
    </source>
</evidence>
<name>J0NP55_9ACTO</name>
<comment type="caution">
    <text evidence="2">The sequence shown here is derived from an EMBL/GenBank/DDBJ whole genome shotgun (WGS) entry which is preliminary data.</text>
</comment>
<protein>
    <recommendedName>
        <fullName evidence="4">Lipoprotein</fullName>
    </recommendedName>
</protein>
<evidence type="ECO:0000313" key="2">
    <source>
        <dbReference type="EMBL" id="EJF46562.1"/>
    </source>
</evidence>
<dbReference type="PROSITE" id="PS51257">
    <property type="entry name" value="PROKAR_LIPOPROTEIN"/>
    <property type="match status" value="1"/>
</dbReference>
<organism evidence="2 3">
    <name type="scientific">Actinomyces massiliensis F0489</name>
    <dbReference type="NCBI Taxonomy" id="1125718"/>
    <lineage>
        <taxon>Bacteria</taxon>
        <taxon>Bacillati</taxon>
        <taxon>Actinomycetota</taxon>
        <taxon>Actinomycetes</taxon>
        <taxon>Actinomycetales</taxon>
        <taxon>Actinomycetaceae</taxon>
        <taxon>Actinomyces</taxon>
    </lineage>
</organism>
<proteinExistence type="predicted"/>
<keyword evidence="3" id="KW-1185">Reference proteome</keyword>
<feature type="compositionally biased region" description="Low complexity" evidence="1">
    <location>
        <begin position="36"/>
        <end position="53"/>
    </location>
</feature>
<gene>
    <name evidence="2" type="ORF">HMPREF1318_2100</name>
</gene>
<dbReference type="AlphaFoldDB" id="J0NP55"/>
<dbReference type="Proteomes" id="UP000002941">
    <property type="component" value="Unassembled WGS sequence"/>
</dbReference>
<feature type="non-terminal residue" evidence="2">
    <location>
        <position position="77"/>
    </location>
</feature>
<dbReference type="EMBL" id="AKFT01000056">
    <property type="protein sequence ID" value="EJF46562.1"/>
    <property type="molecule type" value="Genomic_DNA"/>
</dbReference>
<evidence type="ECO:0000313" key="3">
    <source>
        <dbReference type="Proteomes" id="UP000002941"/>
    </source>
</evidence>